<accession>S0G576</accession>
<dbReference type="OrthoDB" id="4055014at2"/>
<keyword evidence="2" id="KW-1185">Reference proteome</keyword>
<protein>
    <submittedName>
        <fullName evidence="1">Uncharacterized protein</fullName>
    </submittedName>
</protein>
<dbReference type="EMBL" id="APJX01000001">
    <property type="protein sequence ID" value="EMS80989.1"/>
    <property type="molecule type" value="Genomic_DNA"/>
</dbReference>
<comment type="caution">
    <text evidence="1">The sequence shown here is derived from an EMBL/GenBank/DDBJ whole genome shotgun (WGS) entry which is preliminary data.</text>
</comment>
<dbReference type="AlphaFoldDB" id="S0G576"/>
<organism evidence="1 2">
    <name type="scientific">Desulfotignum phosphitoxidans DSM 13687</name>
    <dbReference type="NCBI Taxonomy" id="1286635"/>
    <lineage>
        <taxon>Bacteria</taxon>
        <taxon>Pseudomonadati</taxon>
        <taxon>Thermodesulfobacteriota</taxon>
        <taxon>Desulfobacteria</taxon>
        <taxon>Desulfobacterales</taxon>
        <taxon>Desulfobacteraceae</taxon>
        <taxon>Desulfotignum</taxon>
    </lineage>
</organism>
<reference evidence="1 2" key="1">
    <citation type="journal article" date="2013" name="Genome Announc.">
        <title>Draft Genome Sequence of Desulfotignum phosphitoxidans DSM 13687 Strain FiPS-3.</title>
        <authorList>
            <person name="Poehlein A."/>
            <person name="Daniel R."/>
            <person name="Simeonova D.D."/>
        </authorList>
    </citation>
    <scope>NUCLEOTIDE SEQUENCE [LARGE SCALE GENOMIC DNA]</scope>
    <source>
        <strain evidence="1 2">DSM 13687</strain>
    </source>
</reference>
<name>S0G576_9BACT</name>
<dbReference type="Proteomes" id="UP000014216">
    <property type="component" value="Unassembled WGS sequence"/>
</dbReference>
<dbReference type="RefSeq" id="WP_006963594.1">
    <property type="nucleotide sequence ID" value="NZ_APJX01000001.1"/>
</dbReference>
<evidence type="ECO:0000313" key="1">
    <source>
        <dbReference type="EMBL" id="EMS80989.1"/>
    </source>
</evidence>
<gene>
    <name evidence="1" type="ORF">Dpo_1c01200</name>
</gene>
<proteinExistence type="predicted"/>
<sequence length="368" mass="43016">MIPPRDGTDFFQTRHISEHLKLLPANSLSFDELYAHYSDVGFLYQEKRKRLLPHLDLIRHNWNLGWAAGRDIMWTLIYREDRLNKMGTVTTWKTTGNSWQSQHLTSQKYAAGVLHLLLAAQDEGIYIGTDSAQNWYSPTNGFAMKIYGRMDRILGTDCADSCLLNYLQVDPFILKHTSGRYRIHRCTDKDHTMIRHLAEQCRGQVYCAAEDLYGCDVEMSELNQEYQKFGLSRKRYIWVALEKDSGNPKGMIIAYRGPFGFNFSFLENRCDLMVVPSISQDHRRHVCQLLLQNAAFAYFGEKTLLEYPIYHMVVLTDDLCAEVLTELGAVRTRQYYQGIWMNPGFEKWKNYMRRIFSIVLKRENKKTL</sequence>
<evidence type="ECO:0000313" key="2">
    <source>
        <dbReference type="Proteomes" id="UP000014216"/>
    </source>
</evidence>